<dbReference type="CDD" id="cd16927">
    <property type="entry name" value="HATPase_Hsp90-like"/>
    <property type="match status" value="1"/>
</dbReference>
<dbReference type="GO" id="GO:0005737">
    <property type="term" value="C:cytoplasm"/>
    <property type="evidence" value="ECO:0007669"/>
    <property type="project" value="UniProtKB-SubCell"/>
</dbReference>
<evidence type="ECO:0000256" key="2">
    <source>
        <dbReference type="ARBA" id="ARBA00008239"/>
    </source>
</evidence>
<dbReference type="SUPFAM" id="SSF54211">
    <property type="entry name" value="Ribosomal protein S5 domain 2-like"/>
    <property type="match status" value="1"/>
</dbReference>
<comment type="subcellular location">
    <subcellularLocation>
        <location evidence="1">Cytoplasm</location>
    </subcellularLocation>
</comment>
<dbReference type="Gene3D" id="3.30.230.80">
    <property type="match status" value="1"/>
</dbReference>
<dbReference type="GO" id="GO:0005524">
    <property type="term" value="F:ATP binding"/>
    <property type="evidence" value="ECO:0007669"/>
    <property type="project" value="UniProtKB-KW"/>
</dbReference>
<feature type="binding site" evidence="8">
    <location>
        <begin position="147"/>
        <end position="148"/>
    </location>
    <ligand>
        <name>ATP</name>
        <dbReference type="ChEBI" id="CHEBI:30616"/>
    </ligand>
</feature>
<feature type="binding site" evidence="8">
    <location>
        <position position="81"/>
    </location>
    <ligand>
        <name>ATP</name>
        <dbReference type="ChEBI" id="CHEBI:30616"/>
    </ligand>
</feature>
<dbReference type="STRING" id="946362.F2UN36"/>
<dbReference type="GO" id="GO:0140662">
    <property type="term" value="F:ATP-dependent protein folding chaperone"/>
    <property type="evidence" value="ECO:0007669"/>
    <property type="project" value="InterPro"/>
</dbReference>
<gene>
    <name evidence="10" type="ORF">PTSG_09228</name>
</gene>
<evidence type="ECO:0000256" key="5">
    <source>
        <dbReference type="ARBA" id="ARBA00022840"/>
    </source>
</evidence>
<dbReference type="InterPro" id="IPR001404">
    <property type="entry name" value="Hsp90_fam"/>
</dbReference>
<organism evidence="11">
    <name type="scientific">Salpingoeca rosetta (strain ATCC 50818 / BSB-021)</name>
    <dbReference type="NCBI Taxonomy" id="946362"/>
    <lineage>
        <taxon>Eukaryota</taxon>
        <taxon>Choanoflagellata</taxon>
        <taxon>Craspedida</taxon>
        <taxon>Salpingoecidae</taxon>
        <taxon>Salpingoeca</taxon>
    </lineage>
</organism>
<dbReference type="InterPro" id="IPR020575">
    <property type="entry name" value="Hsp90_N"/>
</dbReference>
<dbReference type="OrthoDB" id="28737at2759"/>
<dbReference type="Gene3D" id="3.40.50.11260">
    <property type="match status" value="1"/>
</dbReference>
<dbReference type="Pfam" id="PF00183">
    <property type="entry name" value="HSP90"/>
    <property type="match status" value="1"/>
</dbReference>
<keyword evidence="5 8" id="KW-0067">ATP-binding</keyword>
<dbReference type="SUPFAM" id="SSF55874">
    <property type="entry name" value="ATPase domain of HSP90 chaperone/DNA topoisomerase II/histidine kinase"/>
    <property type="match status" value="1"/>
</dbReference>
<dbReference type="FunCoup" id="F2UN36">
    <property type="interactions" value="1283"/>
</dbReference>
<feature type="binding site" evidence="8">
    <location>
        <position position="140"/>
    </location>
    <ligand>
        <name>ATP</name>
        <dbReference type="ChEBI" id="CHEBI:30616"/>
    </ligand>
</feature>
<name>F2UN36_SALR5</name>
<keyword evidence="7" id="KW-0143">Chaperone</keyword>
<keyword evidence="3" id="KW-0963">Cytoplasm</keyword>
<feature type="binding site" evidence="8">
    <location>
        <position position="224"/>
    </location>
    <ligand>
        <name>ATP</name>
        <dbReference type="ChEBI" id="CHEBI:30616"/>
    </ligand>
</feature>
<comment type="similarity">
    <text evidence="2">Belongs to the heat shock protein 90 family.</text>
</comment>
<dbReference type="Gene3D" id="1.20.120.790">
    <property type="entry name" value="Heat shock protein 90, C-terminal domain"/>
    <property type="match status" value="1"/>
</dbReference>
<feature type="binding site" evidence="8">
    <location>
        <begin position="173"/>
        <end position="178"/>
    </location>
    <ligand>
        <name>ATP</name>
        <dbReference type="ChEBI" id="CHEBI:30616"/>
    </ligand>
</feature>
<feature type="binding site" evidence="8">
    <location>
        <position position="132"/>
    </location>
    <ligand>
        <name>ATP</name>
        <dbReference type="ChEBI" id="CHEBI:30616"/>
    </ligand>
</feature>
<dbReference type="GO" id="GO:0016887">
    <property type="term" value="F:ATP hydrolysis activity"/>
    <property type="evidence" value="ECO:0007669"/>
    <property type="project" value="InterPro"/>
</dbReference>
<feature type="region of interest" description="Disordered" evidence="9">
    <location>
        <begin position="455"/>
        <end position="474"/>
    </location>
</feature>
<evidence type="ECO:0000256" key="3">
    <source>
        <dbReference type="ARBA" id="ARBA00022490"/>
    </source>
</evidence>
<dbReference type="Gene3D" id="3.30.565.10">
    <property type="entry name" value="Histidine kinase-like ATPase, C-terminal domain"/>
    <property type="match status" value="1"/>
</dbReference>
<evidence type="ECO:0000313" key="11">
    <source>
        <dbReference type="Proteomes" id="UP000007799"/>
    </source>
</evidence>
<dbReference type="NCBIfam" id="NF003555">
    <property type="entry name" value="PRK05218.1"/>
    <property type="match status" value="1"/>
</dbReference>
<dbReference type="Pfam" id="PF13589">
    <property type="entry name" value="HATPase_c_3"/>
    <property type="match status" value="1"/>
</dbReference>
<dbReference type="PIRSF" id="PIRSF002583">
    <property type="entry name" value="Hsp90"/>
    <property type="match status" value="1"/>
</dbReference>
<dbReference type="GeneID" id="16070029"/>
<dbReference type="EMBL" id="GL832983">
    <property type="protein sequence ID" value="EGD78535.1"/>
    <property type="molecule type" value="Genomic_DNA"/>
</dbReference>
<reference evidence="10" key="1">
    <citation type="submission" date="2009-08" db="EMBL/GenBank/DDBJ databases">
        <title>Annotation of Salpingoeca rosetta.</title>
        <authorList>
            <consortium name="The Broad Institute Genome Sequencing Platform"/>
            <person name="Russ C."/>
            <person name="Cuomo C."/>
            <person name="Burger G."/>
            <person name="Gray M.W."/>
            <person name="Holland P.W.H."/>
            <person name="King N."/>
            <person name="Lang F.B.F."/>
            <person name="Roger A.J."/>
            <person name="Ruiz-Trillo I."/>
            <person name="Young S.K."/>
            <person name="Zeng Q."/>
            <person name="Gargeya S."/>
            <person name="Alvarado L."/>
            <person name="Berlin A."/>
            <person name="Chapman S.B."/>
            <person name="Chen Z."/>
            <person name="Freedman E."/>
            <person name="Gellesch M."/>
            <person name="Goldberg J."/>
            <person name="Griggs A."/>
            <person name="Gujja S."/>
            <person name="Heilman E."/>
            <person name="Heiman D."/>
            <person name="Howarth C."/>
            <person name="Mehta T."/>
            <person name="Neiman D."/>
            <person name="Pearson M."/>
            <person name="Roberts A."/>
            <person name="Saif S."/>
            <person name="Shea T."/>
            <person name="Shenoy N."/>
            <person name="Sisk P."/>
            <person name="Stolte C."/>
            <person name="Sykes S."/>
            <person name="White J."/>
            <person name="Yandava C."/>
            <person name="Haas B."/>
            <person name="Nusbaum C."/>
            <person name="Birren B."/>
        </authorList>
    </citation>
    <scope>NUCLEOTIDE SEQUENCE [LARGE SCALE GENOMIC DNA]</scope>
    <source>
        <strain evidence="10">ATCC 50818</strain>
    </source>
</reference>
<dbReference type="InterPro" id="IPR020568">
    <property type="entry name" value="Ribosomal_Su5_D2-typ_SF"/>
</dbReference>
<dbReference type="HAMAP" id="MF_00505">
    <property type="entry name" value="HSP90"/>
    <property type="match status" value="1"/>
</dbReference>
<keyword evidence="11" id="KW-1185">Reference proteome</keyword>
<dbReference type="GO" id="GO:0051082">
    <property type="term" value="F:unfolded protein binding"/>
    <property type="evidence" value="ECO:0007669"/>
    <property type="project" value="InterPro"/>
</dbReference>
<proteinExistence type="inferred from homology"/>
<protein>
    <submittedName>
        <fullName evidence="10">Heat shock protein 90</fullName>
    </submittedName>
</protein>
<evidence type="ECO:0000256" key="6">
    <source>
        <dbReference type="ARBA" id="ARBA00023016"/>
    </source>
</evidence>
<accession>F2UN36</accession>
<feature type="binding site" evidence="8">
    <location>
        <position position="374"/>
    </location>
    <ligand>
        <name>ATP</name>
        <dbReference type="ChEBI" id="CHEBI:30616"/>
    </ligand>
</feature>
<dbReference type="InterPro" id="IPR036890">
    <property type="entry name" value="HATPase_C_sf"/>
</dbReference>
<dbReference type="PRINTS" id="PR00775">
    <property type="entry name" value="HEATSHOCK90"/>
</dbReference>
<dbReference type="eggNOG" id="KOG0019">
    <property type="taxonomic scope" value="Eukaryota"/>
</dbReference>
<evidence type="ECO:0000313" key="10">
    <source>
        <dbReference type="EMBL" id="EGD78535.1"/>
    </source>
</evidence>
<dbReference type="Proteomes" id="UP000007799">
    <property type="component" value="Unassembled WGS sequence"/>
</dbReference>
<dbReference type="PANTHER" id="PTHR11528">
    <property type="entry name" value="HEAT SHOCK PROTEIN 90 FAMILY MEMBER"/>
    <property type="match status" value="1"/>
</dbReference>
<dbReference type="RefSeq" id="XP_004989484.1">
    <property type="nucleotide sequence ID" value="XM_004989427.1"/>
</dbReference>
<evidence type="ECO:0000256" key="9">
    <source>
        <dbReference type="SAM" id="MobiDB-lite"/>
    </source>
</evidence>
<evidence type="ECO:0000256" key="7">
    <source>
        <dbReference type="ARBA" id="ARBA00023186"/>
    </source>
</evidence>
<dbReference type="InterPro" id="IPR037196">
    <property type="entry name" value="HSP90_C"/>
</dbReference>
<dbReference type="FunFam" id="3.30.565.10:FF:000009">
    <property type="entry name" value="Molecular chaperone HtpG"/>
    <property type="match status" value="1"/>
</dbReference>
<dbReference type="InParanoid" id="F2UN36"/>
<dbReference type="KEGG" id="sre:PTSG_09228"/>
<sequence length="690" mass="76419">MMNVTRVLLSAGRRVGYTRAAVAGCRAVSRCMSTDGTGASAASVEVDTAHTKSHSFQAETTKLLDIVAKSLYSEREVFVRELISNAADALEKLRYLQTTGESIEQPDEPLQISITTDEEAGTFSIEDTGIGMSEEELVENLGTIARSGSKAFIEKLGETATGNAQARDNIIGQFGVGFYAGFMVGTDITVYSKSYMPEVHGNMWHSTGHGSYDIAPAKHVRRGTKIVIKLRDDATEFAKGDRVQEIITKYSNFVGFPITVNGSRINTVEPLWTLNPSDITQEQHESFYKFVSNSFDKPMYTIQYSTDAPLMIRSLLYVPTMQLEKYGMGRMDPGVSLYCRKVLIKSKMENLFPSWLRFLRGVVDSEDIPLNLSREMLQDTALIRRIGDILTGRVIKHLERQKTADRAAYTTFATEYASFLREGVCTDDRNKAAIAKLLLLQSSTQDESEMTTIPEYIERQSSATDGDETKKQEAEKDPVYYVLAPNRAAALASPYMETMLANNKEVLIMNHPLDVFVVEHLMELDGHKLVSIESSKVSNESDEKTALSEDEVVGLKAFFESALSKDKLAELKISTRLTSSPAIVVDHESAGRRRLMRMMSQEQDDGTLPLPPQTLEINPTHPIIQGINAARLGSDDDKARGRVVAAQVFDNALIAAGLMEEPRSMMDRLNELCVLALNRSPDSTATTTTK</sequence>
<evidence type="ECO:0000256" key="1">
    <source>
        <dbReference type="ARBA" id="ARBA00004496"/>
    </source>
</evidence>
<feature type="binding site" evidence="8">
    <location>
        <position position="127"/>
    </location>
    <ligand>
        <name>ATP</name>
        <dbReference type="ChEBI" id="CHEBI:30616"/>
    </ligand>
</feature>
<keyword evidence="6 10" id="KW-0346">Stress response</keyword>
<dbReference type="FunFam" id="3.30.230.80:FF:000004">
    <property type="entry name" value="Heat shock protein 75 kDa"/>
    <property type="match status" value="1"/>
</dbReference>
<dbReference type="OMA" id="DHTQQNE"/>
<feature type="binding site" evidence="8">
    <location>
        <position position="85"/>
    </location>
    <ligand>
        <name>ATP</name>
        <dbReference type="ChEBI" id="CHEBI:30616"/>
    </ligand>
</feature>
<dbReference type="SUPFAM" id="SSF110942">
    <property type="entry name" value="HSP90 C-terminal domain"/>
    <property type="match status" value="1"/>
</dbReference>
<evidence type="ECO:0000256" key="4">
    <source>
        <dbReference type="ARBA" id="ARBA00022741"/>
    </source>
</evidence>
<dbReference type="AlphaFoldDB" id="F2UN36"/>
<evidence type="ECO:0000256" key="8">
    <source>
        <dbReference type="PIRSR" id="PIRSR002583-1"/>
    </source>
</evidence>
<keyword evidence="4 8" id="KW-0547">Nucleotide-binding</keyword>